<dbReference type="SMART" id="SM00304">
    <property type="entry name" value="HAMP"/>
    <property type="match status" value="1"/>
</dbReference>
<dbReference type="InterPro" id="IPR029787">
    <property type="entry name" value="Nucleotide_cyclase"/>
</dbReference>
<keyword evidence="3" id="KW-1133">Transmembrane helix</keyword>
<dbReference type="Pfam" id="PF00672">
    <property type="entry name" value="HAMP"/>
    <property type="match status" value="1"/>
</dbReference>
<dbReference type="Gene3D" id="6.10.340.10">
    <property type="match status" value="1"/>
</dbReference>
<keyword evidence="3" id="KW-0812">Transmembrane</keyword>
<dbReference type="FunFam" id="3.30.70.270:FF:000001">
    <property type="entry name" value="Diguanylate cyclase domain protein"/>
    <property type="match status" value="1"/>
</dbReference>
<feature type="domain" description="HAMP" evidence="5">
    <location>
        <begin position="190"/>
        <end position="242"/>
    </location>
</feature>
<dbReference type="InterPro" id="IPR003660">
    <property type="entry name" value="HAMP_dom"/>
</dbReference>
<feature type="domain" description="GGDEF" evidence="6">
    <location>
        <begin position="299"/>
        <end position="432"/>
    </location>
</feature>
<evidence type="ECO:0000256" key="3">
    <source>
        <dbReference type="SAM" id="Phobius"/>
    </source>
</evidence>
<accession>A0A9X3AW63</accession>
<dbReference type="Gene3D" id="3.30.70.270">
    <property type="match status" value="1"/>
</dbReference>
<evidence type="ECO:0000256" key="1">
    <source>
        <dbReference type="ARBA" id="ARBA00001946"/>
    </source>
</evidence>
<keyword evidence="8" id="KW-1185">Reference proteome</keyword>
<feature type="chain" id="PRO_5040721151" evidence="4">
    <location>
        <begin position="25"/>
        <end position="434"/>
    </location>
</feature>
<dbReference type="Proteomes" id="UP001155546">
    <property type="component" value="Unassembled WGS sequence"/>
</dbReference>
<dbReference type="RefSeq" id="WP_261298443.1">
    <property type="nucleotide sequence ID" value="NZ_JAMTCD010000010.1"/>
</dbReference>
<dbReference type="InterPro" id="IPR052163">
    <property type="entry name" value="DGC-Regulatory_Protein"/>
</dbReference>
<dbReference type="EMBL" id="JAMTCD010000010">
    <property type="protein sequence ID" value="MCT7942063.1"/>
    <property type="molecule type" value="Genomic_DNA"/>
</dbReference>
<comment type="caution">
    <text evidence="7">The sequence shown here is derived from an EMBL/GenBank/DDBJ whole genome shotgun (WGS) entry which is preliminary data.</text>
</comment>
<evidence type="ECO:0000259" key="5">
    <source>
        <dbReference type="PROSITE" id="PS50885"/>
    </source>
</evidence>
<feature type="signal peptide" evidence="4">
    <location>
        <begin position="1"/>
        <end position="24"/>
    </location>
</feature>
<evidence type="ECO:0000313" key="8">
    <source>
        <dbReference type="Proteomes" id="UP001155546"/>
    </source>
</evidence>
<protein>
    <submittedName>
        <fullName evidence="7">GGDEF domain-containing protein</fullName>
    </submittedName>
</protein>
<feature type="coiled-coil region" evidence="2">
    <location>
        <begin position="230"/>
        <end position="264"/>
    </location>
</feature>
<comment type="cofactor">
    <cofactor evidence="1">
        <name>Mg(2+)</name>
        <dbReference type="ChEBI" id="CHEBI:18420"/>
    </cofactor>
</comment>
<evidence type="ECO:0000313" key="7">
    <source>
        <dbReference type="EMBL" id="MCT7942063.1"/>
    </source>
</evidence>
<name>A0A9X3AW63_9GAMM</name>
<dbReference type="Pfam" id="PF00990">
    <property type="entry name" value="GGDEF"/>
    <property type="match status" value="1"/>
</dbReference>
<keyword evidence="3" id="KW-0472">Membrane</keyword>
<evidence type="ECO:0000256" key="2">
    <source>
        <dbReference type="SAM" id="Coils"/>
    </source>
</evidence>
<keyword evidence="2" id="KW-0175">Coiled coil</keyword>
<dbReference type="SUPFAM" id="SSF55073">
    <property type="entry name" value="Nucleotide cyclase"/>
    <property type="match status" value="1"/>
</dbReference>
<feature type="transmembrane region" description="Helical" evidence="3">
    <location>
        <begin position="166"/>
        <end position="190"/>
    </location>
</feature>
<dbReference type="CDD" id="cd01949">
    <property type="entry name" value="GGDEF"/>
    <property type="match status" value="1"/>
</dbReference>
<dbReference type="InterPro" id="IPR000160">
    <property type="entry name" value="GGDEF_dom"/>
</dbReference>
<dbReference type="AlphaFoldDB" id="A0A9X3AW63"/>
<keyword evidence="4" id="KW-0732">Signal</keyword>
<dbReference type="GO" id="GO:0016020">
    <property type="term" value="C:membrane"/>
    <property type="evidence" value="ECO:0007669"/>
    <property type="project" value="InterPro"/>
</dbReference>
<dbReference type="NCBIfam" id="TIGR00254">
    <property type="entry name" value="GGDEF"/>
    <property type="match status" value="1"/>
</dbReference>
<dbReference type="SMART" id="SM00267">
    <property type="entry name" value="GGDEF"/>
    <property type="match status" value="1"/>
</dbReference>
<dbReference type="CDD" id="cd06225">
    <property type="entry name" value="HAMP"/>
    <property type="match status" value="1"/>
</dbReference>
<reference evidence="7" key="1">
    <citation type="journal article" date="2023" name="Int. J. Syst. Evol. Microbiol.">
        <title>&lt;i&gt;Shewanella septentrionalis&lt;/i&gt; sp. nov. and &lt;i&gt;Shewanella holmiensis&lt;/i&gt; sp. nov., isolated from Baltic Sea water and sediments.</title>
        <authorList>
            <person name="Martin-Rodriguez A.J."/>
            <person name="Thorell K."/>
            <person name="Joffre E."/>
            <person name="Jensie-Markopoulos S."/>
            <person name="Moore E.R.B."/>
            <person name="Sjoling A."/>
        </authorList>
    </citation>
    <scope>NUCLEOTIDE SEQUENCE</scope>
    <source>
        <strain evidence="7">SP1S2-7</strain>
    </source>
</reference>
<gene>
    <name evidence="7" type="ORF">NE535_09700</name>
</gene>
<dbReference type="PROSITE" id="PS50887">
    <property type="entry name" value="GGDEF"/>
    <property type="match status" value="1"/>
</dbReference>
<dbReference type="PROSITE" id="PS50885">
    <property type="entry name" value="HAMP"/>
    <property type="match status" value="1"/>
</dbReference>
<dbReference type="PANTHER" id="PTHR46663">
    <property type="entry name" value="DIGUANYLATE CYCLASE DGCT-RELATED"/>
    <property type="match status" value="1"/>
</dbReference>
<proteinExistence type="predicted"/>
<sequence>MTLATRLKLTAILCALLTIAVCQALYQAHSYQQKIYKQLNHSMQIQLSIDSLRSQLWLYEEYSDQLSLSELNNRQANLAIQLSKDIQWHPKQNQVLDNLNRLNANIRALFNTQMYSNSNHSLSEDRLTSSRLLKAKYSMNIEKMTEDMYRLHKVTIAQAKQTQQSLLLSASLVVLLLSILVTMWSSMTLIRFKRGMKSLNDGMRTLANGDLESRVKYDMNDEFAEMSDNFNDMKASLQKITIKKEELKLEVARQTQKLQEQQVKLTYLAEHDELTSIYNRRAFIKQIDSAIDRDSRRNEQAALLFIDLDKFKIINDTLGHQTGDEVLKQIALRLKAHLRSTDFVGRFGGDEFVIWLDNINNEQDIITKVKLILSVINQTIELNGNTLTVGASIGVSQYPLNGKNSNCLVTAADAAMYIAKHDSTQDYCLFQEIS</sequence>
<dbReference type="GO" id="GO:0007165">
    <property type="term" value="P:signal transduction"/>
    <property type="evidence" value="ECO:0007669"/>
    <property type="project" value="InterPro"/>
</dbReference>
<organism evidence="7 8">
    <name type="scientific">Shewanella holmiensis</name>
    <dbReference type="NCBI Taxonomy" id="2952222"/>
    <lineage>
        <taxon>Bacteria</taxon>
        <taxon>Pseudomonadati</taxon>
        <taxon>Pseudomonadota</taxon>
        <taxon>Gammaproteobacteria</taxon>
        <taxon>Alteromonadales</taxon>
        <taxon>Shewanellaceae</taxon>
        <taxon>Shewanella</taxon>
    </lineage>
</organism>
<evidence type="ECO:0000259" key="6">
    <source>
        <dbReference type="PROSITE" id="PS50887"/>
    </source>
</evidence>
<dbReference type="SUPFAM" id="SSF158472">
    <property type="entry name" value="HAMP domain-like"/>
    <property type="match status" value="1"/>
</dbReference>
<dbReference type="GO" id="GO:0003824">
    <property type="term" value="F:catalytic activity"/>
    <property type="evidence" value="ECO:0007669"/>
    <property type="project" value="UniProtKB-ARBA"/>
</dbReference>
<dbReference type="InterPro" id="IPR043128">
    <property type="entry name" value="Rev_trsase/Diguanyl_cyclase"/>
</dbReference>
<evidence type="ECO:0000256" key="4">
    <source>
        <dbReference type="SAM" id="SignalP"/>
    </source>
</evidence>
<dbReference type="PANTHER" id="PTHR46663:SF2">
    <property type="entry name" value="GGDEF DOMAIN-CONTAINING PROTEIN"/>
    <property type="match status" value="1"/>
</dbReference>